<dbReference type="RefSeq" id="WP_092982696.1">
    <property type="nucleotide sequence ID" value="NZ_FOYQ01000002.1"/>
</dbReference>
<feature type="domain" description="Aminotransferase class V" evidence="2">
    <location>
        <begin position="118"/>
        <end position="396"/>
    </location>
</feature>
<dbReference type="SUPFAM" id="SSF53383">
    <property type="entry name" value="PLP-dependent transferases"/>
    <property type="match status" value="1"/>
</dbReference>
<evidence type="ECO:0000259" key="2">
    <source>
        <dbReference type="Pfam" id="PF00266"/>
    </source>
</evidence>
<dbReference type="PANTHER" id="PTHR43092">
    <property type="entry name" value="L-CYSTEINE DESULFHYDRASE"/>
    <property type="match status" value="1"/>
</dbReference>
<name>A0A1I6H5M8_9FLAO</name>
<dbReference type="Proteomes" id="UP000199534">
    <property type="component" value="Unassembled WGS sequence"/>
</dbReference>
<dbReference type="GO" id="GO:0016829">
    <property type="term" value="F:lyase activity"/>
    <property type="evidence" value="ECO:0007669"/>
    <property type="project" value="UniProtKB-KW"/>
</dbReference>
<keyword evidence="1" id="KW-0663">Pyridoxal phosphate</keyword>
<organism evidence="3 4">
    <name type="scientific">Robiginitalea myxolifaciens</name>
    <dbReference type="NCBI Taxonomy" id="400055"/>
    <lineage>
        <taxon>Bacteria</taxon>
        <taxon>Pseudomonadati</taxon>
        <taxon>Bacteroidota</taxon>
        <taxon>Flavobacteriia</taxon>
        <taxon>Flavobacteriales</taxon>
        <taxon>Flavobacteriaceae</taxon>
        <taxon>Robiginitalea</taxon>
    </lineage>
</organism>
<proteinExistence type="predicted"/>
<dbReference type="AlphaFoldDB" id="A0A1I6H5M8"/>
<evidence type="ECO:0000313" key="3">
    <source>
        <dbReference type="EMBL" id="SFR49571.1"/>
    </source>
</evidence>
<evidence type="ECO:0000256" key="1">
    <source>
        <dbReference type="ARBA" id="ARBA00022898"/>
    </source>
</evidence>
<dbReference type="OrthoDB" id="9804366at2"/>
<dbReference type="PANTHER" id="PTHR43092:SF6">
    <property type="entry name" value="BLR1280 PROTEIN"/>
    <property type="match status" value="1"/>
</dbReference>
<protein>
    <submittedName>
        <fullName evidence="3">Selenocysteine lyase/Cysteine desulfurase</fullName>
    </submittedName>
</protein>
<gene>
    <name evidence="3" type="ORF">SAMN04490243_2275</name>
</gene>
<dbReference type="InterPro" id="IPR015424">
    <property type="entry name" value="PyrdxlP-dep_Trfase"/>
</dbReference>
<dbReference type="Gene3D" id="3.90.1150.10">
    <property type="entry name" value="Aspartate Aminotransferase, domain 1"/>
    <property type="match status" value="1"/>
</dbReference>
<dbReference type="InterPro" id="IPR000192">
    <property type="entry name" value="Aminotrans_V_dom"/>
</dbReference>
<sequence>MDKREFLKTAGRGALGASFIWPALTAQATAQGSSLRHDVNLQVLSQLEPGKSGEEDYWEEIRGHYRLKPDYINLESGYYNIIPVPTLEAHLEKIRMVNYEGSYYMRTVQWNNKNAVAARLAGLVNCDPGELAITRNTTESLDMIISGFPWEPGDEAVYAEQDYGAMQMQFEQVARRRGIVNRKVSVPLHPQSDEEIVQVYENAIGPKTRLLMVCHMINITGQILPIRKICDMAHSKGVEVMVDGAHCVGHIPVDMRELDCDYYGSSLHKWLAAPLGAGLLYVRKSHIDKIWPLLAEHPTEPGDIRRLNHTGTHPVHTDLAVGAALDYLEAMGLERKEKRMRYLQRYWTTPLRGRDRIIINTPEDEHRSCGIANVGIAGIKPADLAKRLLEEHGVFTVAIDGAGVHGCRITPNVFTTTGELDHFISALETLASS</sequence>
<keyword evidence="4" id="KW-1185">Reference proteome</keyword>
<dbReference type="InterPro" id="IPR015422">
    <property type="entry name" value="PyrdxlP-dep_Trfase_small"/>
</dbReference>
<accession>A0A1I6H5M8</accession>
<dbReference type="InterPro" id="IPR015421">
    <property type="entry name" value="PyrdxlP-dep_Trfase_major"/>
</dbReference>
<dbReference type="Pfam" id="PF00266">
    <property type="entry name" value="Aminotran_5"/>
    <property type="match status" value="1"/>
</dbReference>
<reference evidence="3 4" key="1">
    <citation type="submission" date="2016-10" db="EMBL/GenBank/DDBJ databases">
        <authorList>
            <person name="de Groot N.N."/>
        </authorList>
    </citation>
    <scope>NUCLEOTIDE SEQUENCE [LARGE SCALE GENOMIC DNA]</scope>
    <source>
        <strain evidence="3 4">DSM 21019</strain>
    </source>
</reference>
<evidence type="ECO:0000313" key="4">
    <source>
        <dbReference type="Proteomes" id="UP000199534"/>
    </source>
</evidence>
<keyword evidence="3" id="KW-0456">Lyase</keyword>
<dbReference type="EMBL" id="FOYQ01000002">
    <property type="protein sequence ID" value="SFR49571.1"/>
    <property type="molecule type" value="Genomic_DNA"/>
</dbReference>
<dbReference type="STRING" id="400055.SAMN04490243_2275"/>
<dbReference type="Gene3D" id="3.40.640.10">
    <property type="entry name" value="Type I PLP-dependent aspartate aminotransferase-like (Major domain)"/>
    <property type="match status" value="1"/>
</dbReference>